<evidence type="ECO:0000313" key="2">
    <source>
        <dbReference type="EMBL" id="KAF0896129.1"/>
    </source>
</evidence>
<keyword evidence="3" id="KW-1185">Reference proteome</keyword>
<name>A0A6G1C7B2_9ORYZ</name>
<accession>A0A6G1C7B2</accession>
<evidence type="ECO:0000256" key="1">
    <source>
        <dbReference type="SAM" id="MobiDB-lite"/>
    </source>
</evidence>
<organism evidence="2 3">
    <name type="scientific">Oryza meyeriana var. granulata</name>
    <dbReference type="NCBI Taxonomy" id="110450"/>
    <lineage>
        <taxon>Eukaryota</taxon>
        <taxon>Viridiplantae</taxon>
        <taxon>Streptophyta</taxon>
        <taxon>Embryophyta</taxon>
        <taxon>Tracheophyta</taxon>
        <taxon>Spermatophyta</taxon>
        <taxon>Magnoliopsida</taxon>
        <taxon>Liliopsida</taxon>
        <taxon>Poales</taxon>
        <taxon>Poaceae</taxon>
        <taxon>BOP clade</taxon>
        <taxon>Oryzoideae</taxon>
        <taxon>Oryzeae</taxon>
        <taxon>Oryzinae</taxon>
        <taxon>Oryza</taxon>
        <taxon>Oryza meyeriana</taxon>
    </lineage>
</organism>
<comment type="caution">
    <text evidence="2">The sequence shown here is derived from an EMBL/GenBank/DDBJ whole genome shotgun (WGS) entry which is preliminary data.</text>
</comment>
<proteinExistence type="predicted"/>
<dbReference type="EMBL" id="SPHZ02000010">
    <property type="protein sequence ID" value="KAF0896129.1"/>
    <property type="molecule type" value="Genomic_DNA"/>
</dbReference>
<reference evidence="2 3" key="1">
    <citation type="submission" date="2019-11" db="EMBL/GenBank/DDBJ databases">
        <title>Whole genome sequence of Oryza granulata.</title>
        <authorList>
            <person name="Li W."/>
        </authorList>
    </citation>
    <scope>NUCLEOTIDE SEQUENCE [LARGE SCALE GENOMIC DNA]</scope>
    <source>
        <strain evidence="3">cv. Menghai</strain>
        <tissue evidence="2">Leaf</tissue>
    </source>
</reference>
<dbReference type="AlphaFoldDB" id="A0A6G1C7B2"/>
<feature type="region of interest" description="Disordered" evidence="1">
    <location>
        <begin position="82"/>
        <end position="104"/>
    </location>
</feature>
<evidence type="ECO:0000313" key="3">
    <source>
        <dbReference type="Proteomes" id="UP000479710"/>
    </source>
</evidence>
<protein>
    <submittedName>
        <fullName evidence="2">Uncharacterized protein</fullName>
    </submittedName>
</protein>
<sequence>MAKVEQEWSTYDAEHIKAIAAREEVTKALRELEGQREALAILKMHTEGREMELACREMVATKREEAATQREGVLCVAEAKVRSTGPPASPPNPMGGVVVPTSSV</sequence>
<gene>
    <name evidence="2" type="ORF">E2562_019627</name>
</gene>
<dbReference type="Proteomes" id="UP000479710">
    <property type="component" value="Unassembled WGS sequence"/>
</dbReference>